<gene>
    <name evidence="3" type="ordered locus">M301_2022</name>
</gene>
<keyword evidence="4" id="KW-1185">Reference proteome</keyword>
<dbReference type="GO" id="GO:0016740">
    <property type="term" value="F:transferase activity"/>
    <property type="evidence" value="ECO:0007669"/>
    <property type="project" value="UniProtKB-KW"/>
</dbReference>
<dbReference type="PANTHER" id="PTHR43630:SF2">
    <property type="entry name" value="GLYCOSYLTRANSFERASE"/>
    <property type="match status" value="1"/>
</dbReference>
<dbReference type="InterPro" id="IPR029044">
    <property type="entry name" value="Nucleotide-diphossugar_trans"/>
</dbReference>
<dbReference type="CAZy" id="GT2">
    <property type="family name" value="Glycosyltransferase Family 2"/>
</dbReference>
<dbReference type="KEGG" id="meh:M301_2022"/>
<dbReference type="Proteomes" id="UP000000383">
    <property type="component" value="Chromosome"/>
</dbReference>
<dbReference type="InterPro" id="IPR001173">
    <property type="entry name" value="Glyco_trans_2-like"/>
</dbReference>
<feature type="domain" description="Glycosyltransferase 2-like" evidence="2">
    <location>
        <begin position="16"/>
        <end position="135"/>
    </location>
</feature>
<dbReference type="Gene3D" id="3.90.550.10">
    <property type="entry name" value="Spore Coat Polysaccharide Biosynthesis Protein SpsA, Chain A"/>
    <property type="match status" value="1"/>
</dbReference>
<sequence length="258" mass="29520">MHISQEKISLMKSSISIIIITKNEEHDIRDCLQSVAWADEIIVLDSGSMDKTLEIAKEYTSHAYTSPDWQGFGIQKNRALAYASCDWVLSLDADERVSDELRIEIQHAISKENNVVYSMPRLSSYCGKFIRHSGWWPDYVARLFKRGRAEFSNDLVHERLIFDVTVTKLTSPLLHITYKDLDEVIAKINQYSTLGAKNSLEKGKRGSLASALGHAFWAFIRTYILRAGFLDGTEGLMLAISNAETTYYRYLKLYYLNK</sequence>
<organism evidence="3 4">
    <name type="scientific">Methylotenera versatilis (strain 301)</name>
    <dbReference type="NCBI Taxonomy" id="666681"/>
    <lineage>
        <taxon>Bacteria</taxon>
        <taxon>Pseudomonadati</taxon>
        <taxon>Pseudomonadota</taxon>
        <taxon>Betaproteobacteria</taxon>
        <taxon>Nitrosomonadales</taxon>
        <taxon>Methylophilaceae</taxon>
        <taxon>Methylotenera</taxon>
    </lineage>
</organism>
<evidence type="ECO:0000313" key="3">
    <source>
        <dbReference type="EMBL" id="ADI30394.1"/>
    </source>
</evidence>
<proteinExistence type="inferred from homology"/>
<dbReference type="SUPFAM" id="SSF53448">
    <property type="entry name" value="Nucleotide-diphospho-sugar transferases"/>
    <property type="match status" value="1"/>
</dbReference>
<evidence type="ECO:0000313" key="4">
    <source>
        <dbReference type="Proteomes" id="UP000000383"/>
    </source>
</evidence>
<protein>
    <submittedName>
        <fullName evidence="3">Glycosyl transferase family 2</fullName>
    </submittedName>
</protein>
<dbReference type="eggNOG" id="COG1216">
    <property type="taxonomic scope" value="Bacteria"/>
</dbReference>
<comment type="similarity">
    <text evidence="1">Belongs to the glycosyltransferase 2 family. WaaE/KdtX subfamily.</text>
</comment>
<dbReference type="HOGENOM" id="CLU_065962_1_0_4"/>
<dbReference type="PANTHER" id="PTHR43630">
    <property type="entry name" value="POLY-BETA-1,6-N-ACETYL-D-GLUCOSAMINE SYNTHASE"/>
    <property type="match status" value="1"/>
</dbReference>
<dbReference type="STRING" id="666681.M301_2022"/>
<keyword evidence="3" id="KW-0808">Transferase</keyword>
<reference evidence="4" key="1">
    <citation type="submission" date="2010-05" db="EMBL/GenBank/DDBJ databases">
        <title>Complete sequence of Methylotenera sp. 301.</title>
        <authorList>
            <person name="Lucas S."/>
            <person name="Copeland A."/>
            <person name="Lapidus A."/>
            <person name="Cheng J.-F."/>
            <person name="Bruce D."/>
            <person name="Goodwin L."/>
            <person name="Pitluck S."/>
            <person name="Clum A."/>
            <person name="Land M."/>
            <person name="Hauser L."/>
            <person name="Kyrpides N."/>
            <person name="Ivanova N."/>
            <person name="Chistoservova L."/>
            <person name="Kalyuzhnaya M."/>
            <person name="Woyke T."/>
        </authorList>
    </citation>
    <scope>NUCLEOTIDE SEQUENCE [LARGE SCALE GENOMIC DNA]</scope>
    <source>
        <strain evidence="4">301</strain>
    </source>
</reference>
<evidence type="ECO:0000259" key="2">
    <source>
        <dbReference type="Pfam" id="PF00535"/>
    </source>
</evidence>
<dbReference type="CDD" id="cd02511">
    <property type="entry name" value="Beta4Glucosyltransferase"/>
    <property type="match status" value="1"/>
</dbReference>
<name>D7DKE8_METV0</name>
<evidence type="ECO:0000256" key="1">
    <source>
        <dbReference type="ARBA" id="ARBA00038494"/>
    </source>
</evidence>
<reference evidence="3 4" key="2">
    <citation type="journal article" date="2011" name="J. Bacteriol.">
        <title>Genomes of three methylotrophs from a single niche uncover genetic and metabolic divergence of Methylophilaceae.</title>
        <authorList>
            <person name="Lapidus A."/>
            <person name="Clum A."/>
            <person name="Labutti K."/>
            <person name="Kaluzhnaya M.G."/>
            <person name="Lim S."/>
            <person name="Beck D.A."/>
            <person name="Glavina Del Rio T."/>
            <person name="Nolan M."/>
            <person name="Mavromatis K."/>
            <person name="Huntemann M."/>
            <person name="Lucas S."/>
            <person name="Lidstrom M.E."/>
            <person name="Ivanova N."/>
            <person name="Chistoserdova L."/>
        </authorList>
    </citation>
    <scope>NUCLEOTIDE SEQUENCE [LARGE SCALE GENOMIC DNA]</scope>
    <source>
        <strain evidence="3 4">301</strain>
    </source>
</reference>
<dbReference type="EMBL" id="CP002056">
    <property type="protein sequence ID" value="ADI30394.1"/>
    <property type="molecule type" value="Genomic_DNA"/>
</dbReference>
<accession>D7DKE8</accession>
<dbReference type="AlphaFoldDB" id="D7DKE8"/>
<dbReference type="Pfam" id="PF00535">
    <property type="entry name" value="Glycos_transf_2"/>
    <property type="match status" value="1"/>
</dbReference>